<evidence type="ECO:0000256" key="1">
    <source>
        <dbReference type="ARBA" id="ARBA00001255"/>
    </source>
</evidence>
<proteinExistence type="predicted"/>
<feature type="domain" description="GLAA-B beta-barrel" evidence="7">
    <location>
        <begin position="150"/>
        <end position="244"/>
    </location>
</feature>
<dbReference type="Pfam" id="PF23764">
    <property type="entry name" value="Beta-barrel_GLAA-B_II"/>
    <property type="match status" value="1"/>
</dbReference>
<organism evidence="9 10">
    <name type="scientific">Bythopirellula polymerisocia</name>
    <dbReference type="NCBI Taxonomy" id="2528003"/>
    <lineage>
        <taxon>Bacteria</taxon>
        <taxon>Pseudomonadati</taxon>
        <taxon>Planctomycetota</taxon>
        <taxon>Planctomycetia</taxon>
        <taxon>Pirellulales</taxon>
        <taxon>Lacipirellulaceae</taxon>
        <taxon>Bythopirellula</taxon>
    </lineage>
</organism>
<reference evidence="9 10" key="1">
    <citation type="submission" date="2019-02" db="EMBL/GenBank/DDBJ databases">
        <title>Deep-cultivation of Planctomycetes and their phenomic and genomic characterization uncovers novel biology.</title>
        <authorList>
            <person name="Wiegand S."/>
            <person name="Jogler M."/>
            <person name="Boedeker C."/>
            <person name="Pinto D."/>
            <person name="Vollmers J."/>
            <person name="Rivas-Marin E."/>
            <person name="Kohn T."/>
            <person name="Peeters S.H."/>
            <person name="Heuer A."/>
            <person name="Rast P."/>
            <person name="Oberbeckmann S."/>
            <person name="Bunk B."/>
            <person name="Jeske O."/>
            <person name="Meyerdierks A."/>
            <person name="Storesund J.E."/>
            <person name="Kallscheuer N."/>
            <person name="Luecker S."/>
            <person name="Lage O.M."/>
            <person name="Pohl T."/>
            <person name="Merkel B.J."/>
            <person name="Hornburger P."/>
            <person name="Mueller R.-W."/>
            <person name="Bruemmer F."/>
            <person name="Labrenz M."/>
            <person name="Spormann A.M."/>
            <person name="Op Den Camp H."/>
            <person name="Overmann J."/>
            <person name="Amann R."/>
            <person name="Jetten M.S.M."/>
            <person name="Mascher T."/>
            <person name="Medema M.H."/>
            <person name="Devos D.P."/>
            <person name="Kaster A.-K."/>
            <person name="Ovreas L."/>
            <person name="Rohde M."/>
            <person name="Galperin M.Y."/>
            <person name="Jogler C."/>
        </authorList>
    </citation>
    <scope>NUCLEOTIDE SEQUENCE [LARGE SCALE GENOMIC DNA]</scope>
    <source>
        <strain evidence="9 10">Pla144</strain>
    </source>
</reference>
<comment type="caution">
    <text evidence="9">The sequence shown here is derived from an EMBL/GenBank/DDBJ whole genome shotgun (WGS) entry which is preliminary data.</text>
</comment>
<dbReference type="InterPro" id="IPR057275">
    <property type="entry name" value="Beta-barrel_GLAA-B_I"/>
</dbReference>
<sequence length="594" mass="66495">MIFSRNTSHRTITSMILAWLIVFAATGTLNAEELNIVDFGARPDDGSDDTRAVRKAIQACQAQGAKRLVLPKGRYDFYPEFATEMYFFISNNDEGLKRVAFPLVEMRDLVIDGQGSECCFHGFINPFILDGCHKITLENFSVDYARPFHSEAIILGHDAEGMDVEIREGFPYKVHRGTLLFTGGQEEDGPLTTVSQGEIYGSSHMLEFDTEKRETAYLANDFYFSPVNGYPAKKLDGRKVRIRVPELEGVPGNTMVFGPNHRNFPGFVVSDCADVLFRNVTIHHAGGMGILGQRTHNVTVDHCKVTPSHGRMVSTTADATHFVNCTGKIALTHNLFENQKDDATNIHGIYVQMAEQSGSDEVIVKLKHHQQHGFDFLRPGVQVELVHARNMMTYATTTVKAAERLNKECTKLVLSSPLPDEFQPDDVLAEVLADSEVTIANNVVRNNRARGVLLNCRGKTIVENNYFHTPGAAILFAGDSSYWFEQGGVRDCVIRNNTFDNCLFGVWGKAIIDFKAGIREDKEISRYDKNIRITGNSFRVFDQSTLLNAYCVDGLIWNNNTVERTNAYPSRDKPQPPYVIEFCDNVTIDGKAYQ</sequence>
<dbReference type="GO" id="GO:0004557">
    <property type="term" value="F:alpha-galactosidase activity"/>
    <property type="evidence" value="ECO:0007669"/>
    <property type="project" value="UniProtKB-EC"/>
</dbReference>
<evidence type="ECO:0000259" key="7">
    <source>
        <dbReference type="Pfam" id="PF23763"/>
    </source>
</evidence>
<dbReference type="Gene3D" id="2.160.20.10">
    <property type="entry name" value="Single-stranded right-handed beta-helix, Pectin lyase-like"/>
    <property type="match status" value="3"/>
</dbReference>
<keyword evidence="3" id="KW-0732">Signal</keyword>
<evidence type="ECO:0000256" key="6">
    <source>
        <dbReference type="ARBA" id="ARBA00023295"/>
    </source>
</evidence>
<evidence type="ECO:0000256" key="3">
    <source>
        <dbReference type="ARBA" id="ARBA00022729"/>
    </source>
</evidence>
<dbReference type="EMBL" id="SJPS01000002">
    <property type="protein sequence ID" value="TWU28370.1"/>
    <property type="molecule type" value="Genomic_DNA"/>
</dbReference>
<evidence type="ECO:0000313" key="9">
    <source>
        <dbReference type="EMBL" id="TWU28370.1"/>
    </source>
</evidence>
<keyword evidence="6 9" id="KW-0326">Glycosidase</keyword>
<evidence type="ECO:0000256" key="5">
    <source>
        <dbReference type="ARBA" id="ARBA00022801"/>
    </source>
</evidence>
<dbReference type="EC" id="3.2.1.-" evidence="9"/>
<evidence type="ECO:0000256" key="4">
    <source>
        <dbReference type="ARBA" id="ARBA00022737"/>
    </source>
</evidence>
<evidence type="ECO:0000256" key="2">
    <source>
        <dbReference type="ARBA" id="ARBA00001271"/>
    </source>
</evidence>
<keyword evidence="5 9" id="KW-0378">Hydrolase</keyword>
<evidence type="ECO:0000313" key="10">
    <source>
        <dbReference type="Proteomes" id="UP000318437"/>
    </source>
</evidence>
<dbReference type="OrthoDB" id="9807299at2"/>
<dbReference type="InterPro" id="IPR056441">
    <property type="entry name" value="Beta-barrel_GLAA-B_II"/>
</dbReference>
<dbReference type="InterPro" id="IPR012334">
    <property type="entry name" value="Pectin_lyas_fold"/>
</dbReference>
<dbReference type="InterPro" id="IPR011050">
    <property type="entry name" value="Pectin_lyase_fold/virulence"/>
</dbReference>
<keyword evidence="4" id="KW-0677">Repeat</keyword>
<comment type="catalytic activity">
    <reaction evidence="2">
        <text>Hydrolysis of terminal, non-reducing branched (1-&gt;3)-alpha-D-galactosidic residues, producing free D-galactose.</text>
        <dbReference type="EC" id="3.2.1.n1"/>
    </reaction>
</comment>
<dbReference type="SMART" id="SM00710">
    <property type="entry name" value="PbH1"/>
    <property type="match status" value="6"/>
</dbReference>
<dbReference type="InterPro" id="IPR006626">
    <property type="entry name" value="PbH1"/>
</dbReference>
<keyword evidence="10" id="KW-1185">Reference proteome</keyword>
<dbReference type="AlphaFoldDB" id="A0A5C6CUW6"/>
<accession>A0A5C6CUW6</accession>
<dbReference type="RefSeq" id="WP_146449782.1">
    <property type="nucleotide sequence ID" value="NZ_SJPS01000002.1"/>
</dbReference>
<dbReference type="Pfam" id="PF23763">
    <property type="entry name" value="Beta-barrel_GLAA-B_I"/>
    <property type="match status" value="1"/>
</dbReference>
<protein>
    <submittedName>
        <fullName evidence="9">Alpha-1,3-galactosidase B</fullName>
        <ecNumber evidence="9">3.2.1.-</ecNumber>
    </submittedName>
</protein>
<gene>
    <name evidence="9" type="primary">glaB</name>
    <name evidence="9" type="ORF">Pla144_16580</name>
</gene>
<name>A0A5C6CUW6_9BACT</name>
<feature type="domain" description="GLAA-B beta-barrel" evidence="8">
    <location>
        <begin position="361"/>
        <end position="428"/>
    </location>
</feature>
<evidence type="ECO:0000259" key="8">
    <source>
        <dbReference type="Pfam" id="PF23764"/>
    </source>
</evidence>
<comment type="catalytic activity">
    <reaction evidence="1">
        <text>Hydrolysis of terminal, non-reducing alpha-D-galactose residues in alpha-D-galactosides, including galactose oligosaccharides, galactomannans and galactolipids.</text>
        <dbReference type="EC" id="3.2.1.22"/>
    </reaction>
</comment>
<dbReference type="SUPFAM" id="SSF51126">
    <property type="entry name" value="Pectin lyase-like"/>
    <property type="match status" value="1"/>
</dbReference>
<dbReference type="Proteomes" id="UP000318437">
    <property type="component" value="Unassembled WGS sequence"/>
</dbReference>